<keyword evidence="3" id="KW-0812">Transmembrane</keyword>
<comment type="function">
    <text evidence="1">Multidrug efflux pump.</text>
</comment>
<dbReference type="Proteomes" id="UP001596044">
    <property type="component" value="Unassembled WGS sequence"/>
</dbReference>
<evidence type="ECO:0000256" key="1">
    <source>
        <dbReference type="ARBA" id="ARBA00003408"/>
    </source>
</evidence>
<evidence type="ECO:0000313" key="4">
    <source>
        <dbReference type="EMBL" id="MFC5452379.1"/>
    </source>
</evidence>
<dbReference type="RefSeq" id="WP_270880640.1">
    <property type="nucleotide sequence ID" value="NZ_JAQFVF010000034.1"/>
</dbReference>
<dbReference type="InterPro" id="IPR050222">
    <property type="entry name" value="MATE_MdtK"/>
</dbReference>
<dbReference type="PANTHER" id="PTHR43298:SF4">
    <property type="entry name" value="DRUG_SODIUM ANTIPORTER"/>
    <property type="match status" value="1"/>
</dbReference>
<organism evidence="4 5">
    <name type="scientific">Paenibacillus aestuarii</name>
    <dbReference type="NCBI Taxonomy" id="516965"/>
    <lineage>
        <taxon>Bacteria</taxon>
        <taxon>Bacillati</taxon>
        <taxon>Bacillota</taxon>
        <taxon>Bacilli</taxon>
        <taxon>Bacillales</taxon>
        <taxon>Paenibacillaceae</taxon>
        <taxon>Paenibacillus</taxon>
    </lineage>
</organism>
<name>A0ABW0KG68_9BACL</name>
<keyword evidence="3" id="KW-1133">Transmembrane helix</keyword>
<feature type="transmembrane region" description="Helical" evidence="3">
    <location>
        <begin position="91"/>
        <end position="112"/>
    </location>
</feature>
<evidence type="ECO:0000256" key="3">
    <source>
        <dbReference type="SAM" id="Phobius"/>
    </source>
</evidence>
<evidence type="ECO:0000256" key="2">
    <source>
        <dbReference type="ARBA" id="ARBA00020268"/>
    </source>
</evidence>
<feature type="transmembrane region" description="Helical" evidence="3">
    <location>
        <begin position="59"/>
        <end position="79"/>
    </location>
</feature>
<dbReference type="EMBL" id="JBHSMJ010000051">
    <property type="protein sequence ID" value="MFC5452379.1"/>
    <property type="molecule type" value="Genomic_DNA"/>
</dbReference>
<gene>
    <name evidence="4" type="ORF">ACFPOG_29650</name>
</gene>
<feature type="transmembrane region" description="Helical" evidence="3">
    <location>
        <begin position="12"/>
        <end position="39"/>
    </location>
</feature>
<evidence type="ECO:0000313" key="5">
    <source>
        <dbReference type="Proteomes" id="UP001596044"/>
    </source>
</evidence>
<sequence length="245" mass="26360">MKSYMLPAPAKRVASIAIPAIGEAYLQCLLGVVDAWFIARIRIVAVNAVGVTNIYSLTYIGVFTAVSTALSVFLSRAVGGKNFERGRSVVWHGYVVALALGFILSAVSIFLTSPLLHIMGAYGELEEAALPYFQVVLGISPLIALFTAQSAAFRATGDTKTPLKVALDERASRRTGLCADLRFRDDPRVGIGRSCLGYGNRTAVCAASLMVEVQKGGCDPFAQRRLHLASTNEIDNNVLKCQIKF</sequence>
<keyword evidence="3" id="KW-0472">Membrane</keyword>
<proteinExistence type="predicted"/>
<reference evidence="5" key="1">
    <citation type="journal article" date="2019" name="Int. J. Syst. Evol. Microbiol.">
        <title>The Global Catalogue of Microorganisms (GCM) 10K type strain sequencing project: providing services to taxonomists for standard genome sequencing and annotation.</title>
        <authorList>
            <consortium name="The Broad Institute Genomics Platform"/>
            <consortium name="The Broad Institute Genome Sequencing Center for Infectious Disease"/>
            <person name="Wu L."/>
            <person name="Ma J."/>
        </authorList>
    </citation>
    <scope>NUCLEOTIDE SEQUENCE [LARGE SCALE GENOMIC DNA]</scope>
    <source>
        <strain evidence="5">KACC 11904</strain>
    </source>
</reference>
<feature type="transmembrane region" description="Helical" evidence="3">
    <location>
        <begin position="132"/>
        <end position="153"/>
    </location>
</feature>
<dbReference type="PANTHER" id="PTHR43298">
    <property type="entry name" value="MULTIDRUG RESISTANCE PROTEIN NORM-RELATED"/>
    <property type="match status" value="1"/>
</dbReference>
<protein>
    <recommendedName>
        <fullName evidence="2">Probable multidrug resistance protein NorM</fullName>
    </recommendedName>
</protein>
<accession>A0ABW0KG68</accession>
<comment type="caution">
    <text evidence="4">The sequence shown here is derived from an EMBL/GenBank/DDBJ whole genome shotgun (WGS) entry which is preliminary data.</text>
</comment>
<dbReference type="InterPro" id="IPR002528">
    <property type="entry name" value="MATE_fam"/>
</dbReference>
<keyword evidence="5" id="KW-1185">Reference proteome</keyword>
<dbReference type="Pfam" id="PF01554">
    <property type="entry name" value="MatE"/>
    <property type="match status" value="1"/>
</dbReference>